<name>A0AAG5DS61_ANOAO</name>
<dbReference type="AlphaFoldDB" id="A0AAG5DS61"/>
<dbReference type="EnsemblMetazoa" id="ENSAATROPT016135">
    <property type="protein sequence ID" value="ENSAATROPP014172"/>
    <property type="gene ID" value="ENSAATROPG013208"/>
</dbReference>
<organism evidence="1 2">
    <name type="scientific">Anopheles atroparvus</name>
    <name type="common">European mosquito</name>
    <dbReference type="NCBI Taxonomy" id="41427"/>
    <lineage>
        <taxon>Eukaryota</taxon>
        <taxon>Metazoa</taxon>
        <taxon>Ecdysozoa</taxon>
        <taxon>Arthropoda</taxon>
        <taxon>Hexapoda</taxon>
        <taxon>Insecta</taxon>
        <taxon>Pterygota</taxon>
        <taxon>Neoptera</taxon>
        <taxon>Endopterygota</taxon>
        <taxon>Diptera</taxon>
        <taxon>Nematocera</taxon>
        <taxon>Culicoidea</taxon>
        <taxon>Culicidae</taxon>
        <taxon>Anophelinae</taxon>
        <taxon>Anopheles</taxon>
    </lineage>
</organism>
<accession>A0AAG5DS61</accession>
<evidence type="ECO:0000313" key="1">
    <source>
        <dbReference type="EnsemblMetazoa" id="ENSAATROPP014172"/>
    </source>
</evidence>
<reference evidence="1" key="1">
    <citation type="submission" date="2024-04" db="UniProtKB">
        <authorList>
            <consortium name="EnsemblMetazoa"/>
        </authorList>
    </citation>
    <scope>IDENTIFICATION</scope>
    <source>
        <strain evidence="1">EBRO</strain>
    </source>
</reference>
<sequence>MIKDVHVFSKMKTNVKKTRFTAMVTTVTSNPLSVTAAVWCRTAVWIRVNISPENCIANVNCSNRPLECLLS</sequence>
<keyword evidence="2" id="KW-1185">Reference proteome</keyword>
<dbReference type="Proteomes" id="UP000075880">
    <property type="component" value="Unassembled WGS sequence"/>
</dbReference>
<protein>
    <submittedName>
        <fullName evidence="1">Uncharacterized protein</fullName>
    </submittedName>
</protein>
<evidence type="ECO:0000313" key="2">
    <source>
        <dbReference type="Proteomes" id="UP000075880"/>
    </source>
</evidence>
<proteinExistence type="predicted"/>